<feature type="chain" id="PRO_5004220146" description="Cobalt-precorrin-5B C(1)-methyltransferase" evidence="6">
    <location>
        <begin position="37"/>
        <end position="410"/>
    </location>
</feature>
<dbReference type="EMBL" id="CP000112">
    <property type="protein sequence ID" value="ABB37605.1"/>
    <property type="molecule type" value="Genomic_DNA"/>
</dbReference>
<dbReference type="PANTHER" id="PTHR35863">
    <property type="entry name" value="COBALT-PRECORRIN-5B C(1)-METHYLTRANSFERASE"/>
    <property type="match status" value="1"/>
</dbReference>
<gene>
    <name evidence="5" type="primary">cbiD</name>
    <name evidence="7" type="ordered locus">Dde_0804</name>
</gene>
<dbReference type="PIRSF" id="PIRSF026782">
    <property type="entry name" value="CbiD"/>
    <property type="match status" value="1"/>
</dbReference>
<sequence length="410" mass="43143">MAKAKKLREGFTTGTAASAAAAAAVKLLLTGGSSQAVSVALPPFSGDARGNIQRLTVPVSACSRTAAAQAAAQVVKDGGDDPDATHGSVIQAHVTLCSAPPPAEDTWRGRRITISAQTMTGIAQALDNGDGSLHRASQCLDIHIYGGTGVGVVTLPGLPVPPGEPAINPEPRRQIAAAVLEQCARHGYSGGVEVTICVPDGEERAVRTFNPRLGIRGGISILGTRGTVKPYSHGAWRATIVQGMKVARTTGAQTVYLSTGRRSERLLMQLHPHEPETAFVQVADFAEFSLRQAAQEGFEHIVWGCFFGKLVKLGEGHSYTHAHAAQIDFRTLAQACRHAGLEEELAQQVAAANTARHALDIMEHSAALPRVLKALAVKALKAARNHTGTAPALTVHLFDFDGRHLAQAHD</sequence>
<keyword evidence="3 5" id="KW-0808">Transferase</keyword>
<accession>Q314P1</accession>
<dbReference type="HOGENOM" id="CLU_041273_0_0_7"/>
<evidence type="ECO:0000313" key="7">
    <source>
        <dbReference type="EMBL" id="ABB37605.1"/>
    </source>
</evidence>
<dbReference type="Pfam" id="PF01888">
    <property type="entry name" value="CbiD"/>
    <property type="match status" value="1"/>
</dbReference>
<comment type="similarity">
    <text evidence="5">Belongs to the CbiD family.</text>
</comment>
<dbReference type="UniPathway" id="UPA00148">
    <property type="reaction ID" value="UER00227"/>
</dbReference>
<dbReference type="InterPro" id="IPR002748">
    <property type="entry name" value="CbiD"/>
</dbReference>
<keyword evidence="8" id="KW-1185">Reference proteome</keyword>
<keyword evidence="6" id="KW-0732">Signal</keyword>
<name>Q314P1_OLEA2</name>
<keyword evidence="2 5" id="KW-0489">Methyltransferase</keyword>
<dbReference type="InterPro" id="IPR036074">
    <property type="entry name" value="CbiD_sf"/>
</dbReference>
<reference evidence="7 8" key="1">
    <citation type="journal article" date="2011" name="J. Bacteriol.">
        <title>Complete genome sequence and updated annotation of Desulfovibrio alaskensis G20.</title>
        <authorList>
            <person name="Hauser L.J."/>
            <person name="Land M.L."/>
            <person name="Brown S.D."/>
            <person name="Larimer F."/>
            <person name="Keller K.L."/>
            <person name="Rapp-Giles B.J."/>
            <person name="Price M.N."/>
            <person name="Lin M."/>
            <person name="Bruce D.C."/>
            <person name="Detter J.C."/>
            <person name="Tapia R."/>
            <person name="Han C.S."/>
            <person name="Goodwin L.A."/>
            <person name="Cheng J.F."/>
            <person name="Pitluck S."/>
            <person name="Copeland A."/>
            <person name="Lucas S."/>
            <person name="Nolan M."/>
            <person name="Lapidus A.L."/>
            <person name="Palumbo A.V."/>
            <person name="Wall J.D."/>
        </authorList>
    </citation>
    <scope>NUCLEOTIDE SEQUENCE [LARGE SCALE GENOMIC DNA]</scope>
    <source>
        <strain evidence="8">ATCC BAA 1058 / DSM 17464 / G20</strain>
    </source>
</reference>
<comment type="function">
    <text evidence="5">Catalyzes the methylation of C-1 in cobalt-precorrin-5B to form cobalt-precorrin-6A.</text>
</comment>
<evidence type="ECO:0000313" key="8">
    <source>
        <dbReference type="Proteomes" id="UP000002710"/>
    </source>
</evidence>
<proteinExistence type="inferred from homology"/>
<dbReference type="PANTHER" id="PTHR35863:SF1">
    <property type="entry name" value="COBALT-PRECORRIN-5B C(1)-METHYLTRANSFERASE"/>
    <property type="match status" value="1"/>
</dbReference>
<keyword evidence="4 5" id="KW-0949">S-adenosyl-L-methionine</keyword>
<dbReference type="STRING" id="207559.Dde_0804"/>
<protein>
    <recommendedName>
        <fullName evidence="5">Cobalt-precorrin-5B C(1)-methyltransferase</fullName>
        <ecNumber evidence="5">2.1.1.195</ecNumber>
    </recommendedName>
    <alternativeName>
        <fullName evidence="5">Cobalt-precorrin-6A synthase</fullName>
    </alternativeName>
</protein>
<evidence type="ECO:0000256" key="5">
    <source>
        <dbReference type="HAMAP-Rule" id="MF_00787"/>
    </source>
</evidence>
<dbReference type="NCBIfam" id="TIGR00312">
    <property type="entry name" value="cbiD"/>
    <property type="match status" value="1"/>
</dbReference>
<dbReference type="Proteomes" id="UP000002710">
    <property type="component" value="Chromosome"/>
</dbReference>
<dbReference type="GO" id="GO:0019251">
    <property type="term" value="P:anaerobic cobalamin biosynthetic process"/>
    <property type="evidence" value="ECO:0007669"/>
    <property type="project" value="UniProtKB-UniRule"/>
</dbReference>
<dbReference type="KEGG" id="dde:Dde_0804"/>
<dbReference type="eggNOG" id="COG1903">
    <property type="taxonomic scope" value="Bacteria"/>
</dbReference>
<dbReference type="SUPFAM" id="SSF111342">
    <property type="entry name" value="CbiD-like"/>
    <property type="match status" value="1"/>
</dbReference>
<dbReference type="HAMAP" id="MF_00787">
    <property type="entry name" value="CbiD"/>
    <property type="match status" value="1"/>
</dbReference>
<feature type="signal peptide" evidence="6">
    <location>
        <begin position="1"/>
        <end position="36"/>
    </location>
</feature>
<keyword evidence="1 5" id="KW-0169">Cobalamin biosynthesis</keyword>
<dbReference type="EC" id="2.1.1.195" evidence="5"/>
<evidence type="ECO:0000256" key="1">
    <source>
        <dbReference type="ARBA" id="ARBA00022573"/>
    </source>
</evidence>
<comment type="pathway">
    <text evidence="5">Cofactor biosynthesis; adenosylcobalamin biosynthesis; cob(II)yrinate a,c-diamide from sirohydrochlorin (anaerobic route): step 6/10.</text>
</comment>
<dbReference type="GO" id="GO:0043780">
    <property type="term" value="F:cobalt-precorrin-5B C1-methyltransferase activity"/>
    <property type="evidence" value="ECO:0007669"/>
    <property type="project" value="RHEA"/>
</dbReference>
<comment type="catalytic activity">
    <reaction evidence="5">
        <text>Co-precorrin-5B + S-adenosyl-L-methionine = Co-precorrin-6A + S-adenosyl-L-homocysteine</text>
        <dbReference type="Rhea" id="RHEA:26285"/>
        <dbReference type="ChEBI" id="CHEBI:57856"/>
        <dbReference type="ChEBI" id="CHEBI:59789"/>
        <dbReference type="ChEBI" id="CHEBI:60063"/>
        <dbReference type="ChEBI" id="CHEBI:60064"/>
        <dbReference type="EC" id="2.1.1.195"/>
    </reaction>
</comment>
<evidence type="ECO:0000256" key="4">
    <source>
        <dbReference type="ARBA" id="ARBA00022691"/>
    </source>
</evidence>
<dbReference type="Gene3D" id="3.30.2110.10">
    <property type="entry name" value="CbiD-like"/>
    <property type="match status" value="1"/>
</dbReference>
<evidence type="ECO:0000256" key="2">
    <source>
        <dbReference type="ARBA" id="ARBA00022603"/>
    </source>
</evidence>
<dbReference type="GO" id="GO:0032259">
    <property type="term" value="P:methylation"/>
    <property type="evidence" value="ECO:0007669"/>
    <property type="project" value="UniProtKB-KW"/>
</dbReference>
<dbReference type="RefSeq" id="WP_011366866.1">
    <property type="nucleotide sequence ID" value="NC_007519.1"/>
</dbReference>
<organism evidence="7 8">
    <name type="scientific">Oleidesulfovibrio alaskensis (strain ATCC BAA-1058 / DSM 17464 / G20)</name>
    <name type="common">Desulfovibrio alaskensis</name>
    <dbReference type="NCBI Taxonomy" id="207559"/>
    <lineage>
        <taxon>Bacteria</taxon>
        <taxon>Pseudomonadati</taxon>
        <taxon>Thermodesulfobacteriota</taxon>
        <taxon>Desulfovibrionia</taxon>
        <taxon>Desulfovibrionales</taxon>
        <taxon>Desulfovibrionaceae</taxon>
        <taxon>Oleidesulfovibrio</taxon>
    </lineage>
</organism>
<evidence type="ECO:0000256" key="6">
    <source>
        <dbReference type="SAM" id="SignalP"/>
    </source>
</evidence>
<evidence type="ECO:0000256" key="3">
    <source>
        <dbReference type="ARBA" id="ARBA00022679"/>
    </source>
</evidence>
<dbReference type="AlphaFoldDB" id="Q314P1"/>